<dbReference type="EMBL" id="MFAE01000006">
    <property type="protein sequence ID" value="OGD67232.1"/>
    <property type="molecule type" value="Genomic_DNA"/>
</dbReference>
<dbReference type="GO" id="GO:0005737">
    <property type="term" value="C:cytoplasm"/>
    <property type="evidence" value="ECO:0007669"/>
    <property type="project" value="TreeGrafter"/>
</dbReference>
<dbReference type="STRING" id="1797582.A2442_00470"/>
<gene>
    <name evidence="2" type="ORF">A2442_00470</name>
</gene>
<evidence type="ECO:0000256" key="1">
    <source>
        <dbReference type="ARBA" id="ARBA00010105"/>
    </source>
</evidence>
<comment type="similarity">
    <text evidence="1">Belongs to the MYG1 family.</text>
</comment>
<dbReference type="AlphaFoldDB" id="A0A1F5EIJ8"/>
<dbReference type="PANTHER" id="PTHR11215:SF1">
    <property type="entry name" value="MYG1 EXONUCLEASE"/>
    <property type="match status" value="1"/>
</dbReference>
<evidence type="ECO:0000313" key="3">
    <source>
        <dbReference type="Proteomes" id="UP000179003"/>
    </source>
</evidence>
<proteinExistence type="inferred from homology"/>
<name>A0A1F5EIJ8_9BACT</name>
<protein>
    <recommendedName>
        <fullName evidence="4">Metal-dependent hydrolase</fullName>
    </recommendedName>
</protein>
<dbReference type="PANTHER" id="PTHR11215">
    <property type="entry name" value="METAL DEPENDENT HYDROLASE - RELATED"/>
    <property type="match status" value="1"/>
</dbReference>
<dbReference type="Pfam" id="PF03690">
    <property type="entry name" value="MYG1_exonuc"/>
    <property type="match status" value="1"/>
</dbReference>
<dbReference type="InterPro" id="IPR003226">
    <property type="entry name" value="MYG1_exonuclease"/>
</dbReference>
<organism evidence="2 3">
    <name type="scientific">Candidatus Campbellbacteria bacterium RIFOXYC2_FULL_35_25</name>
    <dbReference type="NCBI Taxonomy" id="1797582"/>
    <lineage>
        <taxon>Bacteria</taxon>
        <taxon>Candidatus Campbelliibacteriota</taxon>
    </lineage>
</organism>
<evidence type="ECO:0000313" key="2">
    <source>
        <dbReference type="EMBL" id="OGD67232.1"/>
    </source>
</evidence>
<comment type="caution">
    <text evidence="2">The sequence shown here is derived from an EMBL/GenBank/DDBJ whole genome shotgun (WGS) entry which is preliminary data.</text>
</comment>
<accession>A0A1F5EIJ8</accession>
<evidence type="ECO:0008006" key="4">
    <source>
        <dbReference type="Google" id="ProtNLM"/>
    </source>
</evidence>
<dbReference type="Proteomes" id="UP000179003">
    <property type="component" value="Unassembled WGS sequence"/>
</dbReference>
<reference evidence="2 3" key="1">
    <citation type="journal article" date="2016" name="Nat. Commun.">
        <title>Thousands of microbial genomes shed light on interconnected biogeochemical processes in an aquifer system.</title>
        <authorList>
            <person name="Anantharaman K."/>
            <person name="Brown C.T."/>
            <person name="Hug L.A."/>
            <person name="Sharon I."/>
            <person name="Castelle C.J."/>
            <person name="Probst A.J."/>
            <person name="Thomas B.C."/>
            <person name="Singh A."/>
            <person name="Wilkins M.J."/>
            <person name="Karaoz U."/>
            <person name="Brodie E.L."/>
            <person name="Williams K.H."/>
            <person name="Hubbard S.S."/>
            <person name="Banfield J.F."/>
        </authorList>
    </citation>
    <scope>NUCLEOTIDE SEQUENCE [LARGE SCALE GENOMIC DNA]</scope>
</reference>
<sequence>MFSFRKKLKLVTHNNRFHADDVFATATILIALNKKINDVEIIRTRDKKLIESGDFVYDVGLVYDPDKNRFDHHQEGRAGVRENGIPYSSFGLVWKKFGPQICASEKVAQKIEERLVSPIDAMDNGVEIYKPIYPNIYPYMLSSIIFTFDPSWPEKESFDSLFVQAVKLAKKLLQREVVKMNNFEKAEERLKEIYEKTEDKRIIVLDENYPWEDVLNKYPEPLFVIKPRNGERWSVTAVANDMYSFKRRKYLPKSWAGKNGEDLAKVTGVKDALFCHNGIFICAAETKEGAMKLAELALAE</sequence>